<evidence type="ECO:0000313" key="3">
    <source>
        <dbReference type="Proteomes" id="UP001221328"/>
    </source>
</evidence>
<keyword evidence="3" id="KW-1185">Reference proteome</keyword>
<proteinExistence type="predicted"/>
<gene>
    <name evidence="2" type="ORF">PO587_23905</name>
</gene>
<organism evidence="2 3">
    <name type="scientific">Streptomyces gilvifuscus</name>
    <dbReference type="NCBI Taxonomy" id="1550617"/>
    <lineage>
        <taxon>Bacteria</taxon>
        <taxon>Bacillati</taxon>
        <taxon>Actinomycetota</taxon>
        <taxon>Actinomycetes</taxon>
        <taxon>Kitasatosporales</taxon>
        <taxon>Streptomycetaceae</taxon>
        <taxon>Streptomyces</taxon>
    </lineage>
</organism>
<sequence>MLRGTPGSTWTPGRRGALIGASAAVVCLGAALAACGAGGGGGGYVATGAVGGGPSGRALAPTGNVTLVPLDGPRRKSGAPRAADPNAPAAKATSPGATVTSTGTAPGAGGGPSPDPADPGRNTTASPSPGATSRPASPAALTWSDPSRAATDRRWCEDVTLTFTNSGDTAVRSGTVAFGTHIIGALGVDWGTVTSGVVLPTPIGAGARREKTWTVCVDAWRVPLGMHIETRDVTVQWK</sequence>
<dbReference type="Proteomes" id="UP001221328">
    <property type="component" value="Unassembled WGS sequence"/>
</dbReference>
<evidence type="ECO:0000313" key="2">
    <source>
        <dbReference type="EMBL" id="MDC2957510.1"/>
    </source>
</evidence>
<reference evidence="2 3" key="1">
    <citation type="journal article" date="2015" name="Int. J. Syst. Evol. Microbiol.">
        <title>Streptomyces gilvifuscus sp. nov., an actinomycete that produces antibacterial compounds isolated from soil.</title>
        <authorList>
            <person name="Nguyen T.M."/>
            <person name="Kim J."/>
        </authorList>
    </citation>
    <scope>NUCLEOTIDE SEQUENCE [LARGE SCALE GENOMIC DNA]</scope>
    <source>
        <strain evidence="2 3">T113</strain>
    </source>
</reference>
<evidence type="ECO:0008006" key="4">
    <source>
        <dbReference type="Google" id="ProtNLM"/>
    </source>
</evidence>
<accession>A0ABT5FY81</accession>
<feature type="compositionally biased region" description="Low complexity" evidence="1">
    <location>
        <begin position="79"/>
        <end position="105"/>
    </location>
</feature>
<protein>
    <recommendedName>
        <fullName evidence="4">Secreted protein</fullName>
    </recommendedName>
</protein>
<dbReference type="EMBL" id="JAQOSK010000009">
    <property type="protein sequence ID" value="MDC2957510.1"/>
    <property type="molecule type" value="Genomic_DNA"/>
</dbReference>
<evidence type="ECO:0000256" key="1">
    <source>
        <dbReference type="SAM" id="MobiDB-lite"/>
    </source>
</evidence>
<feature type="compositionally biased region" description="Polar residues" evidence="1">
    <location>
        <begin position="121"/>
        <end position="135"/>
    </location>
</feature>
<name>A0ABT5FY81_9ACTN</name>
<feature type="region of interest" description="Disordered" evidence="1">
    <location>
        <begin position="62"/>
        <end position="150"/>
    </location>
</feature>
<dbReference type="PROSITE" id="PS51257">
    <property type="entry name" value="PROKAR_LIPOPROTEIN"/>
    <property type="match status" value="1"/>
</dbReference>
<comment type="caution">
    <text evidence="2">The sequence shown here is derived from an EMBL/GenBank/DDBJ whole genome shotgun (WGS) entry which is preliminary data.</text>
</comment>
<dbReference type="RefSeq" id="WP_272176600.1">
    <property type="nucleotide sequence ID" value="NZ_JAQOSK010000009.1"/>
</dbReference>